<feature type="transmembrane region" description="Helical" evidence="1">
    <location>
        <begin position="269"/>
        <end position="287"/>
    </location>
</feature>
<feature type="transmembrane region" description="Helical" evidence="1">
    <location>
        <begin position="200"/>
        <end position="224"/>
    </location>
</feature>
<proteinExistence type="predicted"/>
<comment type="caution">
    <text evidence="2">The sequence shown here is derived from an EMBL/GenBank/DDBJ whole genome shotgun (WGS) entry which is preliminary data.</text>
</comment>
<dbReference type="Proteomes" id="UP001604335">
    <property type="component" value="Unassembled WGS sequence"/>
</dbReference>
<gene>
    <name evidence="2" type="ORF">VPK24_10085</name>
</gene>
<keyword evidence="3" id="KW-1185">Reference proteome</keyword>
<dbReference type="RefSeq" id="WP_393012772.1">
    <property type="nucleotide sequence ID" value="NZ_JAZAQF010000059.1"/>
</dbReference>
<feature type="transmembrane region" description="Helical" evidence="1">
    <location>
        <begin position="231"/>
        <end position="249"/>
    </location>
</feature>
<sequence>MTKTASESPKLFSSRNLIIGAVSWSLVALAVFLFFSVTPPGETLPQWYSIATSVLETTSYLWAALVCFRNWRSNQILSGRTVWLLIGLGMFCYGLGNLLFSYWEIGLGIEPDVSPGDLFYIVTYASLAIGLLLAVLPRRLNLELWQWLTIGGIGLAGTAFAFSPLVSGEAACQEQTAEAVANVPAWAEQIQGALTPISDYILPVYTVGDIVLLVLASALLLAFWGGRSAQSWRMIAAASISLYIADMWFKYATANICNYESGSLLEVFWIFSGVLFGIGAVLEYDLSTRSRRSARRRSSGAAN</sequence>
<accession>A0ABW7CA09</accession>
<organism evidence="2 3">
    <name type="scientific">Limnothrix redekei LRLZ20PSL1</name>
    <dbReference type="NCBI Taxonomy" id="3112953"/>
    <lineage>
        <taxon>Bacteria</taxon>
        <taxon>Bacillati</taxon>
        <taxon>Cyanobacteriota</taxon>
        <taxon>Cyanophyceae</taxon>
        <taxon>Pseudanabaenales</taxon>
        <taxon>Pseudanabaenaceae</taxon>
        <taxon>Limnothrix</taxon>
    </lineage>
</organism>
<evidence type="ECO:0000313" key="3">
    <source>
        <dbReference type="Proteomes" id="UP001604335"/>
    </source>
</evidence>
<feature type="transmembrane region" description="Helical" evidence="1">
    <location>
        <begin position="47"/>
        <end position="69"/>
    </location>
</feature>
<evidence type="ECO:0000256" key="1">
    <source>
        <dbReference type="SAM" id="Phobius"/>
    </source>
</evidence>
<name>A0ABW7CA09_9CYAN</name>
<evidence type="ECO:0000313" key="2">
    <source>
        <dbReference type="EMBL" id="MFG3817984.1"/>
    </source>
</evidence>
<keyword evidence="1" id="KW-0472">Membrane</keyword>
<keyword evidence="1" id="KW-0812">Transmembrane</keyword>
<feature type="transmembrane region" description="Helical" evidence="1">
    <location>
        <begin position="118"/>
        <end position="137"/>
    </location>
</feature>
<keyword evidence="1" id="KW-1133">Transmembrane helix</keyword>
<reference evidence="3" key="1">
    <citation type="journal article" date="2024" name="Algal Res.">
        <title>Biochemical, toxicological and genomic investigation of a high-biomass producing Limnothrix strain isolated from Italian shallow drinking water reservoir.</title>
        <authorList>
            <person name="Simonazzi M."/>
            <person name="Shishido T.K."/>
            <person name="Delbaje E."/>
            <person name="Wahlsten M."/>
            <person name="Fewer D.P."/>
            <person name="Sivonen K."/>
            <person name="Pezzolesi L."/>
            <person name="Pistocchi R."/>
        </authorList>
    </citation>
    <scope>NUCLEOTIDE SEQUENCE [LARGE SCALE GENOMIC DNA]</scope>
    <source>
        <strain evidence="3">LRLZ20PSL1</strain>
    </source>
</reference>
<protein>
    <submittedName>
        <fullName evidence="2">Uncharacterized protein</fullName>
    </submittedName>
</protein>
<feature type="transmembrane region" description="Helical" evidence="1">
    <location>
        <begin position="144"/>
        <end position="162"/>
    </location>
</feature>
<dbReference type="EMBL" id="JAZAQF010000059">
    <property type="protein sequence ID" value="MFG3817984.1"/>
    <property type="molecule type" value="Genomic_DNA"/>
</dbReference>
<feature type="transmembrane region" description="Helical" evidence="1">
    <location>
        <begin position="12"/>
        <end position="35"/>
    </location>
</feature>
<feature type="transmembrane region" description="Helical" evidence="1">
    <location>
        <begin position="81"/>
        <end position="103"/>
    </location>
</feature>